<accession>A0A418YD61</accession>
<dbReference type="Proteomes" id="UP000283255">
    <property type="component" value="Unassembled WGS sequence"/>
</dbReference>
<keyword evidence="2" id="KW-1185">Reference proteome</keyword>
<proteinExistence type="predicted"/>
<dbReference type="AlphaFoldDB" id="A0A418YD61"/>
<evidence type="ECO:0000313" key="2">
    <source>
        <dbReference type="Proteomes" id="UP000283255"/>
    </source>
</evidence>
<dbReference type="PANTHER" id="PTHR32309">
    <property type="entry name" value="TYROSINE-PROTEIN KINASE"/>
    <property type="match status" value="1"/>
</dbReference>
<dbReference type="InterPro" id="IPR027417">
    <property type="entry name" value="P-loop_NTPase"/>
</dbReference>
<dbReference type="EMBL" id="QZCH01000017">
    <property type="protein sequence ID" value="RJG42460.1"/>
    <property type="molecule type" value="Genomic_DNA"/>
</dbReference>
<reference evidence="1 2" key="1">
    <citation type="submission" date="2018-09" db="EMBL/GenBank/DDBJ databases">
        <authorList>
            <person name="Wang F."/>
        </authorList>
    </citation>
    <scope>NUCLEOTIDE SEQUENCE [LARGE SCALE GENOMIC DNA]</scope>
    <source>
        <strain evidence="1 2">PLHSC7-2</strain>
    </source>
</reference>
<sequence>MQLAYQNLEIEQIYHQVFHADKLALTVCAANEQEGVTSLALALAQRHTLAGYRTLVVDLNLYRPSIHAVDPAQKSSTTGLVDDAGFQPPSLITSEHLDGVLLGVPAPQQRVHIMALRHGQGLAQQLQQWLTQVDCVIFDTSPINQINQHNIPAEHVAAISDGAILMVMAGKTSQAMLSNAMGKLDKAKAKLLGCVYNDAQNPRLAYELLRQTNKAGRWLGPLSVAIKKGISNSRLLKVEV</sequence>
<dbReference type="PANTHER" id="PTHR32309:SF13">
    <property type="entry name" value="FERRIC ENTEROBACTIN TRANSPORT PROTEIN FEPE"/>
    <property type="match status" value="1"/>
</dbReference>
<dbReference type="OrthoDB" id="5812594at2"/>
<name>A0A418YD61_9GAMM</name>
<organism evidence="1 2">
    <name type="scientific">Motilimonas pumila</name>
    <dbReference type="NCBI Taxonomy" id="2303987"/>
    <lineage>
        <taxon>Bacteria</taxon>
        <taxon>Pseudomonadati</taxon>
        <taxon>Pseudomonadota</taxon>
        <taxon>Gammaproteobacteria</taxon>
        <taxon>Alteromonadales</taxon>
        <taxon>Alteromonadales genera incertae sedis</taxon>
        <taxon>Motilimonas</taxon>
    </lineage>
</organism>
<dbReference type="Gene3D" id="3.40.50.300">
    <property type="entry name" value="P-loop containing nucleotide triphosphate hydrolases"/>
    <property type="match status" value="1"/>
</dbReference>
<dbReference type="InterPro" id="IPR050445">
    <property type="entry name" value="Bact_polysacc_biosynth/exp"/>
</dbReference>
<evidence type="ECO:0000313" key="1">
    <source>
        <dbReference type="EMBL" id="RJG42460.1"/>
    </source>
</evidence>
<keyword evidence="1" id="KW-0418">Kinase</keyword>
<dbReference type="RefSeq" id="WP_119911282.1">
    <property type="nucleotide sequence ID" value="NZ_QZCH01000017.1"/>
</dbReference>
<dbReference type="SUPFAM" id="SSF52540">
    <property type="entry name" value="P-loop containing nucleoside triphosphate hydrolases"/>
    <property type="match status" value="1"/>
</dbReference>
<comment type="caution">
    <text evidence="1">The sequence shown here is derived from an EMBL/GenBank/DDBJ whole genome shotgun (WGS) entry which is preliminary data.</text>
</comment>
<dbReference type="GO" id="GO:0004713">
    <property type="term" value="F:protein tyrosine kinase activity"/>
    <property type="evidence" value="ECO:0007669"/>
    <property type="project" value="TreeGrafter"/>
</dbReference>
<gene>
    <name evidence="1" type="ORF">D1Z90_13380</name>
</gene>
<dbReference type="GO" id="GO:0005886">
    <property type="term" value="C:plasma membrane"/>
    <property type="evidence" value="ECO:0007669"/>
    <property type="project" value="TreeGrafter"/>
</dbReference>
<keyword evidence="1" id="KW-0808">Transferase</keyword>
<reference evidence="1 2" key="2">
    <citation type="submission" date="2019-01" db="EMBL/GenBank/DDBJ databases">
        <title>Motilimonas pumilus sp. nov., isolated from the gut of sea cucumber (Apostichopus japonicus).</title>
        <authorList>
            <person name="Wang F.-Q."/>
            <person name="Ren L.-H."/>
            <person name="Lin Y.-W."/>
            <person name="Sun G.-H."/>
            <person name="Du Z.-J."/>
            <person name="Zhao J.-X."/>
            <person name="Liu X.-J."/>
            <person name="Liu L.-J."/>
        </authorList>
    </citation>
    <scope>NUCLEOTIDE SEQUENCE [LARGE SCALE GENOMIC DNA]</scope>
    <source>
        <strain evidence="1 2">PLHSC7-2</strain>
    </source>
</reference>
<protein>
    <submittedName>
        <fullName evidence="1">Tyrosine-protein kinase family protein</fullName>
    </submittedName>
</protein>